<evidence type="ECO:0000313" key="1">
    <source>
        <dbReference type="EMBL" id="CAL5086999.1"/>
    </source>
</evidence>
<reference evidence="1" key="1">
    <citation type="submission" date="2024-10" db="EMBL/GenBank/DDBJ databases">
        <authorList>
            <person name="Ryan C."/>
        </authorList>
    </citation>
    <scope>NUCLEOTIDE SEQUENCE [LARGE SCALE GENOMIC DNA]</scope>
</reference>
<accession>A0ABC9G3A5</accession>
<dbReference type="EMBL" id="OZ075118">
    <property type="protein sequence ID" value="CAL5086999.1"/>
    <property type="molecule type" value="Genomic_DNA"/>
</dbReference>
<organism evidence="1 2">
    <name type="scientific">Urochloa decumbens</name>
    <dbReference type="NCBI Taxonomy" id="240449"/>
    <lineage>
        <taxon>Eukaryota</taxon>
        <taxon>Viridiplantae</taxon>
        <taxon>Streptophyta</taxon>
        <taxon>Embryophyta</taxon>
        <taxon>Tracheophyta</taxon>
        <taxon>Spermatophyta</taxon>
        <taxon>Magnoliopsida</taxon>
        <taxon>Liliopsida</taxon>
        <taxon>Poales</taxon>
        <taxon>Poaceae</taxon>
        <taxon>PACMAD clade</taxon>
        <taxon>Panicoideae</taxon>
        <taxon>Panicodae</taxon>
        <taxon>Paniceae</taxon>
        <taxon>Melinidinae</taxon>
        <taxon>Urochloa</taxon>
    </lineage>
</organism>
<dbReference type="Proteomes" id="UP001497457">
    <property type="component" value="Chromosome 8b"/>
</dbReference>
<dbReference type="PANTHER" id="PTHR33070">
    <property type="entry name" value="OS06G0725500 PROTEIN"/>
    <property type="match status" value="1"/>
</dbReference>
<dbReference type="Pfam" id="PF03087">
    <property type="entry name" value="BPS1"/>
    <property type="match status" value="1"/>
</dbReference>
<dbReference type="PANTHER" id="PTHR33070:SF76">
    <property type="entry name" value="DUF241 DOMAIN PROTEIN"/>
    <property type="match status" value="1"/>
</dbReference>
<proteinExistence type="predicted"/>
<keyword evidence="2" id="KW-1185">Reference proteome</keyword>
<evidence type="ECO:0000313" key="2">
    <source>
        <dbReference type="Proteomes" id="UP001497457"/>
    </source>
</evidence>
<dbReference type="AlphaFoldDB" id="A0ABC9G3A5"/>
<protein>
    <submittedName>
        <fullName evidence="1">Uncharacterized protein</fullName>
    </submittedName>
</protein>
<sequence length="304" mass="32688">MATHLRSISLPTRPHSLVLKAEQELHRLRFRASPSPSPPSAQALCALLQDLGDLHEYAEEVVRLPSNWDALRLPRHRPLVERELEGSVALLDLCAAARDGLAAAKDHVRDLRSALRRAPPPRAEAAVGGGRLLEAYAASLKKVSRAIRRECGKRAAAAETRGGDESCGAPRPVAMLAEVREITVSLLQSCVDALLRQAVGVRPTSATASSSRWSLVSRALTYSRSMSMASGEDKEGARADADEPVLGSFCNTTTKDAASGDGLLKAQSQLQSLEGCIEGLEDGLERLFRNLIKSRVCLLDCVSL</sequence>
<name>A0ABC9G3A5_9POAL</name>
<dbReference type="InterPro" id="IPR004320">
    <property type="entry name" value="BPS1_pln"/>
</dbReference>
<gene>
    <name evidence="1" type="ORF">URODEC1_LOCUS111932</name>
</gene>